<dbReference type="EnsemblMetazoa" id="HelroT165498">
    <property type="protein sequence ID" value="HelroP165498"/>
    <property type="gene ID" value="HelroG165498"/>
</dbReference>
<feature type="compositionally biased region" description="Polar residues" evidence="1">
    <location>
        <begin position="30"/>
        <end position="51"/>
    </location>
</feature>
<evidence type="ECO:0000313" key="2">
    <source>
        <dbReference type="EMBL" id="ESN91461.1"/>
    </source>
</evidence>
<dbReference type="AlphaFoldDB" id="T1EWX1"/>
<dbReference type="HOGENOM" id="CLU_824593_0_0_1"/>
<feature type="compositionally biased region" description="Low complexity" evidence="1">
    <location>
        <begin position="1"/>
        <end position="13"/>
    </location>
</feature>
<dbReference type="GeneID" id="20201071"/>
<reference evidence="2 4" key="2">
    <citation type="journal article" date="2013" name="Nature">
        <title>Insights into bilaterian evolution from three spiralian genomes.</title>
        <authorList>
            <person name="Simakov O."/>
            <person name="Marletaz F."/>
            <person name="Cho S.J."/>
            <person name="Edsinger-Gonzales E."/>
            <person name="Havlak P."/>
            <person name="Hellsten U."/>
            <person name="Kuo D.H."/>
            <person name="Larsson T."/>
            <person name="Lv J."/>
            <person name="Arendt D."/>
            <person name="Savage R."/>
            <person name="Osoegawa K."/>
            <person name="de Jong P."/>
            <person name="Grimwood J."/>
            <person name="Chapman J.A."/>
            <person name="Shapiro H."/>
            <person name="Aerts A."/>
            <person name="Otillar R.P."/>
            <person name="Terry A.Y."/>
            <person name="Boore J.L."/>
            <person name="Grigoriev I.V."/>
            <person name="Lindberg D.R."/>
            <person name="Seaver E.C."/>
            <person name="Weisblat D.A."/>
            <person name="Putnam N.H."/>
            <person name="Rokhsar D.S."/>
        </authorList>
    </citation>
    <scope>NUCLEOTIDE SEQUENCE</scope>
</reference>
<reference evidence="3" key="3">
    <citation type="submission" date="2015-06" db="UniProtKB">
        <authorList>
            <consortium name="EnsemblMetazoa"/>
        </authorList>
    </citation>
    <scope>IDENTIFICATION</scope>
</reference>
<organism evidence="3 4">
    <name type="scientific">Helobdella robusta</name>
    <name type="common">Californian leech</name>
    <dbReference type="NCBI Taxonomy" id="6412"/>
    <lineage>
        <taxon>Eukaryota</taxon>
        <taxon>Metazoa</taxon>
        <taxon>Spiralia</taxon>
        <taxon>Lophotrochozoa</taxon>
        <taxon>Annelida</taxon>
        <taxon>Clitellata</taxon>
        <taxon>Hirudinea</taxon>
        <taxon>Rhynchobdellida</taxon>
        <taxon>Glossiphoniidae</taxon>
        <taxon>Helobdella</taxon>
    </lineage>
</organism>
<dbReference type="KEGG" id="hro:HELRODRAFT_165498"/>
<evidence type="ECO:0000313" key="3">
    <source>
        <dbReference type="EnsemblMetazoa" id="HelroP165498"/>
    </source>
</evidence>
<gene>
    <name evidence="3" type="primary">20201071</name>
    <name evidence="2" type="ORF">HELRODRAFT_165498</name>
</gene>
<evidence type="ECO:0000256" key="1">
    <source>
        <dbReference type="SAM" id="MobiDB-lite"/>
    </source>
</evidence>
<keyword evidence="4" id="KW-1185">Reference proteome</keyword>
<sequence length="337" mass="36441">MPPSSSSGVATSSITELNKVHRSPPPLSPNEATSEFKQINSIQQPTQSSSPVEAHTAPSARPLPEIISSSKLIRTKLRYKKADRKNDIAQQLKNNFWKTCQNIFLPTKQVSPLFDVDTGYTYYKSSAKNSGNNTFHKPDWIHSLQIPSQNCNSDPPSYNEMVSAIHKIKSKSSPCPLDQISIMTSHHGTPTFTYISTPPNLNINLNMKWQGTTSSLRLLKSSVEVASRCNNIPTNQWGVIRGDVACGRSLIWECCTLFNLRRHKLNLQDETGGEKVCGGEVCGGEVCGGEVCGGKVCGGEVCGGELCGGEVGRVVSVSVYHFHDPGSNSAVSTGSSG</sequence>
<dbReference type="EMBL" id="AMQM01002074">
    <property type="status" value="NOT_ANNOTATED_CDS"/>
    <property type="molecule type" value="Genomic_DNA"/>
</dbReference>
<dbReference type="InParanoid" id="T1EWX1"/>
<reference evidence="4" key="1">
    <citation type="submission" date="2012-12" db="EMBL/GenBank/DDBJ databases">
        <authorList>
            <person name="Hellsten U."/>
            <person name="Grimwood J."/>
            <person name="Chapman J.A."/>
            <person name="Shapiro H."/>
            <person name="Aerts A."/>
            <person name="Otillar R.P."/>
            <person name="Terry A.Y."/>
            <person name="Boore J.L."/>
            <person name="Simakov O."/>
            <person name="Marletaz F."/>
            <person name="Cho S.-J."/>
            <person name="Edsinger-Gonzales E."/>
            <person name="Havlak P."/>
            <person name="Kuo D.-H."/>
            <person name="Larsson T."/>
            <person name="Lv J."/>
            <person name="Arendt D."/>
            <person name="Savage R."/>
            <person name="Osoegawa K."/>
            <person name="de Jong P."/>
            <person name="Lindberg D.R."/>
            <person name="Seaver E.C."/>
            <person name="Weisblat D.A."/>
            <person name="Putnam N.H."/>
            <person name="Grigoriev I.V."/>
            <person name="Rokhsar D.S."/>
        </authorList>
    </citation>
    <scope>NUCLEOTIDE SEQUENCE</scope>
</reference>
<proteinExistence type="predicted"/>
<protein>
    <submittedName>
        <fullName evidence="2 3">Uncharacterized protein</fullName>
    </submittedName>
</protein>
<feature type="region of interest" description="Disordered" evidence="1">
    <location>
        <begin position="1"/>
        <end position="67"/>
    </location>
</feature>
<evidence type="ECO:0000313" key="4">
    <source>
        <dbReference type="Proteomes" id="UP000015101"/>
    </source>
</evidence>
<dbReference type="CTD" id="20201071"/>
<dbReference type="EMBL" id="KB097700">
    <property type="protein sequence ID" value="ESN91461.1"/>
    <property type="molecule type" value="Genomic_DNA"/>
</dbReference>
<dbReference type="RefSeq" id="XP_009030313.1">
    <property type="nucleotide sequence ID" value="XM_009032065.1"/>
</dbReference>
<dbReference type="Proteomes" id="UP000015101">
    <property type="component" value="Unassembled WGS sequence"/>
</dbReference>
<name>T1EWX1_HELRO</name>
<accession>T1EWX1</accession>